<proteinExistence type="predicted"/>
<dbReference type="EMBL" id="LGRX02024820">
    <property type="protein sequence ID" value="KAK3253464.1"/>
    <property type="molecule type" value="Genomic_DNA"/>
</dbReference>
<dbReference type="PROSITE" id="PS50026">
    <property type="entry name" value="EGF_3"/>
    <property type="match status" value="1"/>
</dbReference>
<dbReference type="InterPro" id="IPR001881">
    <property type="entry name" value="EGF-like_Ca-bd_dom"/>
</dbReference>
<feature type="transmembrane region" description="Helical" evidence="4">
    <location>
        <begin position="2737"/>
        <end position="2756"/>
    </location>
</feature>
<evidence type="ECO:0000256" key="3">
    <source>
        <dbReference type="SAM" id="MobiDB-lite"/>
    </source>
</evidence>
<dbReference type="PANTHER" id="PTHR10199">
    <property type="entry name" value="THROMBOSPONDIN"/>
    <property type="match status" value="1"/>
</dbReference>
<dbReference type="SMART" id="SM00179">
    <property type="entry name" value="EGF_CA"/>
    <property type="match status" value="7"/>
</dbReference>
<organism evidence="6 7">
    <name type="scientific">Cymbomonas tetramitiformis</name>
    <dbReference type="NCBI Taxonomy" id="36881"/>
    <lineage>
        <taxon>Eukaryota</taxon>
        <taxon>Viridiplantae</taxon>
        <taxon>Chlorophyta</taxon>
        <taxon>Pyramimonadophyceae</taxon>
        <taxon>Pyramimonadales</taxon>
        <taxon>Pyramimonadaceae</taxon>
        <taxon>Cymbomonas</taxon>
    </lineage>
</organism>
<accession>A0AAE0F6K9</accession>
<keyword evidence="7" id="KW-1185">Reference proteome</keyword>
<feature type="region of interest" description="Disordered" evidence="3">
    <location>
        <begin position="2147"/>
        <end position="2200"/>
    </location>
</feature>
<dbReference type="GO" id="GO:0005509">
    <property type="term" value="F:calcium ion binding"/>
    <property type="evidence" value="ECO:0007669"/>
    <property type="project" value="InterPro"/>
</dbReference>
<sequence length="3114" mass="332143">MVRSEEVCTSSVCSLDLCGFTVGTYVLSGEVYFQESTGIPASTVSGGVIVYHGPPPPSPPPPSPPPPPPPPPPSPPPPSLRRLRRLRHLRLHPSPPPPLVLPPPSPPPPPPSPPPGMVNVEGVSLTLSFSTLDISSFSSPSFNASFRAEFTENIAAAAGVPLDDVDITSIASGSVEVSSTVSFPSTATSTAAEFQLGLETSPNTLLNFSSVYGSQLPSGAALPELAEGFDDLASGNGGCNFLRQCRNTPGGMECGPCPAGYVGTGFHGCRDIDECATADRGGCATQARCINLAGGVTCGPCEPSELYLGDGRECRRSTTCGEENGGCDPLSECLPTAGQQVRCGGCPHGMSGTGATKCVEIDGCASSPCFEGVECADVPAPGLGAGCGRCPDGYAGDGRTCEPERCLLEPYPCSMDPPVACSTIQGGGYTCGSCPEGYLGDGVSCRDVDECTVQNGGCDSLSQCINQPGGRSCGSCPEGYLGSGDSKCRQRTPSCVLANGGCDLLATCTDTEAGAECGACPEGYDGDGVTSCTTASEDESRCGPSACYPGVRCEAALAPAVGEERSVGALSPEPYRCGACPVGFVGDGISCTVDRCFWRNGGCDPAVSCFNDAASPSGRVCGACPIGFVDTSTELDVTRCEDADGCLAAPCLPERECVDVAAAEEAALGVAFSCGPCPDGYALVGDRCQDLDECAQAPNGLCWEAPDGSARSECVNLPGGYACGSCPSDMRGSGAAGCVPVTNCSVDNGGCWADAPCTETASGSECGACPLHFEGDGHIGCTEGDGCVPGSCFPGVECMDVRAPGVGYTCGACPEGYWGDGRECTLCRMRVGIEYTTAVDGAVKRAGWHRAEYEVIGGLNEGLDSSECVNHLGTRFWWSGARSDGSVLVLDADKNKADTLTLNLPKADLTVGISYTFRLSASLWGNREVTATATTTFFVKSMPLVLTVRGGDLTTGEASPITLDASDSVDPDGAPGAIVFTWRCSSEAPAAGGCRYPNGTALPALMHGAEVTLRLAGPDGDTGERNYRFALSGTKGGRRTDLQTWVSIISGGPPVPSITPILDSVNPQELLRLRGSASAIDPASLEYEWTAIEERSTQALELTTGAGGTLSSASRFTSSLTVRRRVLEGGGEYTLQLAARDSTGTGAARITVRINTPPVGGWAAASPGTGRAYSDPFVLSAPGWTDEDVPLWYQFACQVAGPTAAPVVLQDFVPRPGPVTTLMPVEGLELHDHKVVVLITIRDSLGATATAFVDIAAPPPDGGANVSGVNVSARVARLTESAAEDLRNGKTEAALVQVEAATSNLLGASEATTQPSQYQELLRLVAGVKAATASTYSAVERLAGTLRRVTLRPEALGAAAEAQAMTLLRGLVEDTTATPLEAPLSAGAAQAICDGLAALSHKRERTRAEEVAEVMAQMARSMVYEATTGEEGAEVMGKGLAMKVMRGMASDVRSTLYTAPMITAGAAVSFPETLASLAMALAATDTSPPCSRSASQEDCGGRHTDAVQMEVDARVMASEADPHSVSPDPHASAVITITLSDPETGAEVTVRELSEAITFTLELQASSTGPTAMPWNSVRCTFWNVTDEKYSTTGCTQFPNPAPAGAVLRWRSRELAALPAGLESAWVLGDDNLTHLTEGCIESFDATWPEYASMDAGLRKYLPVNPAPAGGGAQPVDASGEPAVEGGCELARRGNRFGCWWNWTHQIFTGPACLRANQQQCYCTHLTDFQAKEAEVGSLEPPKIKSVSTKQLGSVSVQDVRESTELLMLVWGIMGTAAYLAWLSAFYHNEERRALLNAMALRRGTGRLSFRAVSRVWSWSLLEEDRTGHVHRSSMKQMRVQRQQAIEQNMRLLTKANKLYDVGKLQLTATDASAMDGEGLVVGADVGMDAGDFPKETRPEHRWGLMQGVLDGSLRAWTGRRVLLRHPQGAGLSPTRRLLPVPTAAARLSWAAGAALPKRVLGSAEQPGAAQSPRCTTQAPQEADAGESSRTDAASGDSQEVTPEETARERLGLGSLTGSPVVEGQGLGVVGATAGMTPSLRERHALLATGSASHRMVATQVDQAAACNPKLASPLVTAGCVLENFQPKEDQGPALPTESSRRPPQQSALGLPPGAGEELEAQDSIQDIPQATAHLPASSAVVHFAASNREESQPGFEEPEISIRIMPPTAATSAPIRHPRRKKKAPSKKASHPSDPARRVMEPGASLALGLGSIWAPSGPHQGRRGAGSDPMVMTSAYIPTDGKKIPALPFQQLLTDMALWERSADAQVDSPQNPTVQLGGPSDSKWDSRGATSPGRPNLPGASPDARPLLRSLSMHPDRRKRLCVRLKVACLMVRILQETQDLSTSRYMCRLMNVDLHAMQLRIPATALRLMTDEALGAQVPELTGEANQRTSALSRLAQSSFRNSTRREVLGEHPRSASHITHRGMSKRIKRLQNAQPENLERMIGTAAVLAYLQITHTVKEEQIQNQITLQRLASWEMKHQDFEWYLRAFRILLSPDHQRRGWYLKCSMWNLLFLQRRDGSFGLTAALATTLCAGDCTSLLTTNPTAQLDPAVFKASMPHSLLAHFAGERQEEDWEDAEDREEEACAVWATLCVIERCRSLPFQWVVNPESPPEARHSISSLAAAFISRAAEQAGLTEDDLEAWRRQAADQVQQWIHGRLEVIRALQWAATSEQVAMQDLNGSTFSEPSISVRERRIQSFQKLQEVGKTILNSHPWMMIFVVKKEEPYTRSQRIMLQGTSILLMLFVCLAIFYSKASTCCAEFREAVGCSADEESCLDHDKCASLMESDQFQCDDFTCEPSEPLLPHGYICTAFPQSTLAHRCWTALLVVVAVLPLNVVLSSVFIAGGTYQVSKHWVSGGARKARKLLGVSPTVALENIVFIIYTFLFDQRRLSRSLARLFHVVLYIMDGSLLLLRRLGTKLYVLQRRARLGLRFVIATRVHRQSAKDVRFAFEVERKVEHMRRLEKSMADAIFDQARTEMDSSLVQGCYIMLVLFWGALSYLLIAYGALIRNSMGSNTERTVLQAWIVTLLVDNVILQVVRNLTIKVWVKSLVQNLRQQLRLSEEEHLTLWYEDYMRTKLSSIYTLSGLGEDDDDQNRAIEYDVAGMAFI</sequence>
<feature type="compositionally biased region" description="Pro residues" evidence="3">
    <location>
        <begin position="53"/>
        <end position="79"/>
    </location>
</feature>
<dbReference type="Pfam" id="PF02010">
    <property type="entry name" value="REJ"/>
    <property type="match status" value="1"/>
</dbReference>
<dbReference type="InterPro" id="IPR002859">
    <property type="entry name" value="PKD/REJ-like"/>
</dbReference>
<feature type="region of interest" description="Disordered" evidence="3">
    <location>
        <begin position="2087"/>
        <end position="2121"/>
    </location>
</feature>
<feature type="region of interest" description="Disordered" evidence="3">
    <location>
        <begin position="2265"/>
        <end position="2315"/>
    </location>
</feature>
<evidence type="ECO:0000256" key="4">
    <source>
        <dbReference type="SAM" id="Phobius"/>
    </source>
</evidence>
<feature type="transmembrane region" description="Helical" evidence="4">
    <location>
        <begin position="2903"/>
        <end position="2921"/>
    </location>
</feature>
<feature type="region of interest" description="Disordered" evidence="3">
    <location>
        <begin position="1962"/>
        <end position="2024"/>
    </location>
</feature>
<dbReference type="CDD" id="cd00054">
    <property type="entry name" value="EGF_CA"/>
    <property type="match status" value="1"/>
</dbReference>
<feature type="region of interest" description="Disordered" evidence="3">
    <location>
        <begin position="91"/>
        <end position="118"/>
    </location>
</feature>
<dbReference type="SMART" id="SM00181">
    <property type="entry name" value="EGF"/>
    <property type="match status" value="13"/>
</dbReference>
<feature type="transmembrane region" description="Helical" evidence="4">
    <location>
        <begin position="2991"/>
        <end position="3013"/>
    </location>
</feature>
<keyword evidence="2" id="KW-0245">EGF-like domain</keyword>
<feature type="compositionally biased region" description="Basic residues" evidence="3">
    <location>
        <begin position="2177"/>
        <end position="2191"/>
    </location>
</feature>
<dbReference type="InterPro" id="IPR000742">
    <property type="entry name" value="EGF"/>
</dbReference>
<dbReference type="InterPro" id="IPR013783">
    <property type="entry name" value="Ig-like_fold"/>
</dbReference>
<keyword evidence="4" id="KW-1133">Transmembrane helix</keyword>
<evidence type="ECO:0000256" key="1">
    <source>
        <dbReference type="ARBA" id="ARBA00023157"/>
    </source>
</evidence>
<gene>
    <name evidence="6" type="ORF">CYMTET_37283</name>
</gene>
<dbReference type="Proteomes" id="UP001190700">
    <property type="component" value="Unassembled WGS sequence"/>
</dbReference>
<keyword evidence="4" id="KW-0472">Membrane</keyword>
<feature type="transmembrane region" description="Helical" evidence="4">
    <location>
        <begin position="2870"/>
        <end position="2891"/>
    </location>
</feature>
<evidence type="ECO:0000313" key="7">
    <source>
        <dbReference type="Proteomes" id="UP001190700"/>
    </source>
</evidence>
<dbReference type="PRINTS" id="PR01217">
    <property type="entry name" value="PRICHEXTENSN"/>
</dbReference>
<feature type="transmembrane region" description="Helical" evidence="4">
    <location>
        <begin position="2827"/>
        <end position="2849"/>
    </location>
</feature>
<feature type="compositionally biased region" description="Pro residues" evidence="3">
    <location>
        <begin position="93"/>
        <end position="116"/>
    </location>
</feature>
<comment type="caution">
    <text evidence="2">Lacks conserved residue(s) required for the propagation of feature annotation.</text>
</comment>
<evidence type="ECO:0000256" key="2">
    <source>
        <dbReference type="PROSITE-ProRule" id="PRU00076"/>
    </source>
</evidence>
<protein>
    <recommendedName>
        <fullName evidence="5">EGF-like domain-containing protein</fullName>
    </recommendedName>
</protein>
<reference evidence="6 7" key="1">
    <citation type="journal article" date="2015" name="Genome Biol. Evol.">
        <title>Comparative Genomics of a Bacterivorous Green Alga Reveals Evolutionary Causalities and Consequences of Phago-Mixotrophic Mode of Nutrition.</title>
        <authorList>
            <person name="Burns J.A."/>
            <person name="Paasch A."/>
            <person name="Narechania A."/>
            <person name="Kim E."/>
        </authorList>
    </citation>
    <scope>NUCLEOTIDE SEQUENCE [LARGE SCALE GENOMIC DNA]</scope>
    <source>
        <strain evidence="6 7">PLY_AMNH</strain>
    </source>
</reference>
<keyword evidence="1" id="KW-1015">Disulfide bond</keyword>
<dbReference type="Gene3D" id="2.10.25.10">
    <property type="entry name" value="Laminin"/>
    <property type="match status" value="6"/>
</dbReference>
<evidence type="ECO:0000259" key="5">
    <source>
        <dbReference type="PROSITE" id="PS50026"/>
    </source>
</evidence>
<evidence type="ECO:0000313" key="6">
    <source>
        <dbReference type="EMBL" id="KAK3253464.1"/>
    </source>
</evidence>
<feature type="domain" description="EGF-like" evidence="5">
    <location>
        <begin position="360"/>
        <end position="402"/>
    </location>
</feature>
<dbReference type="Gene3D" id="2.60.40.10">
    <property type="entry name" value="Immunoglobulins"/>
    <property type="match status" value="1"/>
</dbReference>
<name>A0AAE0F6K9_9CHLO</name>
<feature type="region of interest" description="Disordered" evidence="3">
    <location>
        <begin position="50"/>
        <end position="79"/>
    </location>
</feature>
<comment type="caution">
    <text evidence="6">The sequence shown here is derived from an EMBL/GenBank/DDBJ whole genome shotgun (WGS) entry which is preliminary data.</text>
</comment>
<keyword evidence="4" id="KW-0812">Transmembrane</keyword>